<feature type="transmembrane region" description="Helical" evidence="7">
    <location>
        <begin position="160"/>
        <end position="178"/>
    </location>
</feature>
<organism evidence="9 10">
    <name type="scientific">Actinomadura pelletieri DSM 43383</name>
    <dbReference type="NCBI Taxonomy" id="1120940"/>
    <lineage>
        <taxon>Bacteria</taxon>
        <taxon>Bacillati</taxon>
        <taxon>Actinomycetota</taxon>
        <taxon>Actinomycetes</taxon>
        <taxon>Streptosporangiales</taxon>
        <taxon>Thermomonosporaceae</taxon>
        <taxon>Actinomadura</taxon>
    </lineage>
</organism>
<dbReference type="EMBL" id="RBWU01000002">
    <property type="protein sequence ID" value="RKS76711.1"/>
    <property type="molecule type" value="Genomic_DNA"/>
</dbReference>
<comment type="subcellular location">
    <subcellularLocation>
        <location evidence="1 7">Cell membrane</location>
        <topology evidence="1 7">Multi-pass membrane protein</topology>
    </subcellularLocation>
</comment>
<protein>
    <submittedName>
        <fullName evidence="9">Carbohydrate ABC transporter membrane protein 2 (CUT1 family)</fullName>
    </submittedName>
</protein>
<keyword evidence="3" id="KW-1003">Cell membrane</keyword>
<proteinExistence type="inferred from homology"/>
<evidence type="ECO:0000256" key="5">
    <source>
        <dbReference type="ARBA" id="ARBA00022989"/>
    </source>
</evidence>
<dbReference type="AlphaFoldDB" id="A0A495QTF8"/>
<dbReference type="SUPFAM" id="SSF161098">
    <property type="entry name" value="MetI-like"/>
    <property type="match status" value="1"/>
</dbReference>
<feature type="transmembrane region" description="Helical" evidence="7">
    <location>
        <begin position="256"/>
        <end position="277"/>
    </location>
</feature>
<dbReference type="InterPro" id="IPR035906">
    <property type="entry name" value="MetI-like_sf"/>
</dbReference>
<gene>
    <name evidence="9" type="ORF">BZB76_2069</name>
</gene>
<keyword evidence="4 7" id="KW-0812">Transmembrane</keyword>
<feature type="transmembrane region" description="Helical" evidence="7">
    <location>
        <begin position="88"/>
        <end position="112"/>
    </location>
</feature>
<dbReference type="PROSITE" id="PS50928">
    <property type="entry name" value="ABC_TM1"/>
    <property type="match status" value="1"/>
</dbReference>
<keyword evidence="5 7" id="KW-1133">Transmembrane helix</keyword>
<evidence type="ECO:0000313" key="9">
    <source>
        <dbReference type="EMBL" id="RKS76711.1"/>
    </source>
</evidence>
<dbReference type="PANTHER" id="PTHR43744:SF12">
    <property type="entry name" value="ABC TRANSPORTER PERMEASE PROTEIN MG189-RELATED"/>
    <property type="match status" value="1"/>
</dbReference>
<comment type="similarity">
    <text evidence="7">Belongs to the binding-protein-dependent transport system permease family.</text>
</comment>
<reference evidence="9 10" key="1">
    <citation type="submission" date="2018-10" db="EMBL/GenBank/DDBJ databases">
        <title>Genomic Encyclopedia of Archaeal and Bacterial Type Strains, Phase II (KMG-II): from individual species to whole genera.</title>
        <authorList>
            <person name="Goeker M."/>
        </authorList>
    </citation>
    <scope>NUCLEOTIDE SEQUENCE [LARGE SCALE GENOMIC DNA]</scope>
    <source>
        <strain evidence="9 10">DSM 43383</strain>
    </source>
</reference>
<feature type="domain" description="ABC transmembrane type-1" evidence="8">
    <location>
        <begin position="89"/>
        <end position="278"/>
    </location>
</feature>
<dbReference type="Gene3D" id="1.10.3720.10">
    <property type="entry name" value="MetI-like"/>
    <property type="match status" value="1"/>
</dbReference>
<sequence>MKTAEEARSGTSSSRTVAAPSRPRRRIDWSHVGLAPLALLFVLPLIWEVLASVMADAQINKFPPAVVPDGIHLDGYRYVFTNTDFPRWFLNSVLVSLVSVASNLVLCSLAAYGFARLRFRGSGVLFGLLVATIVIPFQLTMIPTFILMKNLGLADSLGALILPNLVSVFGVYLLRQFFVALPRDIEEAAIIDGCSRLQVLVRIVLPLARPALATLAALTFLTSWNDLTWPLIAISSDDNYTLQLGLTTFAGQHHTIWSAVMAGNVITTLPVLVVFLLTQRTFIQSLTSTAVKG</sequence>
<dbReference type="PANTHER" id="PTHR43744">
    <property type="entry name" value="ABC TRANSPORTER PERMEASE PROTEIN MG189-RELATED-RELATED"/>
    <property type="match status" value="1"/>
</dbReference>
<dbReference type="GO" id="GO:0005886">
    <property type="term" value="C:plasma membrane"/>
    <property type="evidence" value="ECO:0007669"/>
    <property type="project" value="UniProtKB-SubCell"/>
</dbReference>
<evidence type="ECO:0000256" key="2">
    <source>
        <dbReference type="ARBA" id="ARBA00022448"/>
    </source>
</evidence>
<keyword evidence="6 7" id="KW-0472">Membrane</keyword>
<evidence type="ECO:0000259" key="8">
    <source>
        <dbReference type="PROSITE" id="PS50928"/>
    </source>
</evidence>
<dbReference type="InterPro" id="IPR000515">
    <property type="entry name" value="MetI-like"/>
</dbReference>
<keyword evidence="10" id="KW-1185">Reference proteome</keyword>
<feature type="transmembrane region" description="Helical" evidence="7">
    <location>
        <begin position="124"/>
        <end position="148"/>
    </location>
</feature>
<feature type="transmembrane region" description="Helical" evidence="7">
    <location>
        <begin position="32"/>
        <end position="55"/>
    </location>
</feature>
<dbReference type="GO" id="GO:0055085">
    <property type="term" value="P:transmembrane transport"/>
    <property type="evidence" value="ECO:0007669"/>
    <property type="project" value="InterPro"/>
</dbReference>
<name>A0A495QTF8_9ACTN</name>
<evidence type="ECO:0000313" key="10">
    <source>
        <dbReference type="Proteomes" id="UP000274601"/>
    </source>
</evidence>
<evidence type="ECO:0000256" key="6">
    <source>
        <dbReference type="ARBA" id="ARBA00023136"/>
    </source>
</evidence>
<feature type="transmembrane region" description="Helical" evidence="7">
    <location>
        <begin position="199"/>
        <end position="221"/>
    </location>
</feature>
<comment type="caution">
    <text evidence="9">The sequence shown here is derived from an EMBL/GenBank/DDBJ whole genome shotgun (WGS) entry which is preliminary data.</text>
</comment>
<keyword evidence="2 7" id="KW-0813">Transport</keyword>
<accession>A0A495QTF8</accession>
<evidence type="ECO:0000256" key="7">
    <source>
        <dbReference type="RuleBase" id="RU363032"/>
    </source>
</evidence>
<dbReference type="Proteomes" id="UP000274601">
    <property type="component" value="Unassembled WGS sequence"/>
</dbReference>
<dbReference type="OrthoDB" id="5175345at2"/>
<dbReference type="Pfam" id="PF00528">
    <property type="entry name" value="BPD_transp_1"/>
    <property type="match status" value="1"/>
</dbReference>
<dbReference type="CDD" id="cd06261">
    <property type="entry name" value="TM_PBP2"/>
    <property type="match status" value="1"/>
</dbReference>
<evidence type="ECO:0000256" key="3">
    <source>
        <dbReference type="ARBA" id="ARBA00022475"/>
    </source>
</evidence>
<dbReference type="RefSeq" id="WP_121434009.1">
    <property type="nucleotide sequence ID" value="NZ_RBWU01000002.1"/>
</dbReference>
<evidence type="ECO:0000256" key="1">
    <source>
        <dbReference type="ARBA" id="ARBA00004651"/>
    </source>
</evidence>
<evidence type="ECO:0000256" key="4">
    <source>
        <dbReference type="ARBA" id="ARBA00022692"/>
    </source>
</evidence>